<comment type="caution">
    <text evidence="1">The sequence shown here is derived from an EMBL/GenBank/DDBJ whole genome shotgun (WGS) entry which is preliminary data.</text>
</comment>
<dbReference type="Proteomes" id="UP000291591">
    <property type="component" value="Unassembled WGS sequence"/>
</dbReference>
<accession>A0A4Q7UZW0</accession>
<dbReference type="RefSeq" id="WP_130290942.1">
    <property type="nucleotide sequence ID" value="NZ_SHKL01000001.1"/>
</dbReference>
<reference evidence="1 2" key="1">
    <citation type="submission" date="2019-02" db="EMBL/GenBank/DDBJ databases">
        <title>Sequencing the genomes of 1000 actinobacteria strains.</title>
        <authorList>
            <person name="Klenk H.-P."/>
        </authorList>
    </citation>
    <scope>NUCLEOTIDE SEQUENCE [LARGE SCALE GENOMIC DNA]</scope>
    <source>
        <strain evidence="1 2">DSM 45779</strain>
    </source>
</reference>
<evidence type="ECO:0000313" key="1">
    <source>
        <dbReference type="EMBL" id="RZT86684.1"/>
    </source>
</evidence>
<protein>
    <submittedName>
        <fullName evidence="1">Uncharacterized protein</fullName>
    </submittedName>
</protein>
<evidence type="ECO:0000313" key="2">
    <source>
        <dbReference type="Proteomes" id="UP000291591"/>
    </source>
</evidence>
<keyword evidence="2" id="KW-1185">Reference proteome</keyword>
<dbReference type="OrthoDB" id="3578292at2"/>
<gene>
    <name evidence="1" type="ORF">EV383_3581</name>
</gene>
<name>A0A4Q7UZW0_PSEST</name>
<sequence length="105" mass="11434">MPTRRHVARAPSAADWIAPWMQMCEIAVTAPLVIGYRTARILTGGFPPSARDRREYTRMVWEKVEGFSQAAVAVATTAPGPAAVTKALTPVTKRVRSNATRLSRG</sequence>
<proteinExistence type="predicted"/>
<organism evidence="1 2">
    <name type="scientific">Pseudonocardia sediminis</name>
    <dbReference type="NCBI Taxonomy" id="1397368"/>
    <lineage>
        <taxon>Bacteria</taxon>
        <taxon>Bacillati</taxon>
        <taxon>Actinomycetota</taxon>
        <taxon>Actinomycetes</taxon>
        <taxon>Pseudonocardiales</taxon>
        <taxon>Pseudonocardiaceae</taxon>
        <taxon>Pseudonocardia</taxon>
    </lineage>
</organism>
<dbReference type="AlphaFoldDB" id="A0A4Q7UZW0"/>
<dbReference type="EMBL" id="SHKL01000001">
    <property type="protein sequence ID" value="RZT86684.1"/>
    <property type="molecule type" value="Genomic_DNA"/>
</dbReference>